<protein>
    <submittedName>
        <fullName evidence="1">Metallophosphoesterase</fullName>
    </submittedName>
</protein>
<name>A0ABS8CQW8_9RHOB</name>
<reference evidence="1 2" key="1">
    <citation type="submission" date="2020-07" db="EMBL/GenBank/DDBJ databases">
        <title>Pseudogemmobacter sp. nov., isolated from poultry manure in Taiwan.</title>
        <authorList>
            <person name="Lin S.-Y."/>
            <person name="Tang Y.-S."/>
            <person name="Young C.-C."/>
        </authorList>
    </citation>
    <scope>NUCLEOTIDE SEQUENCE [LARGE SCALE GENOMIC DNA]</scope>
    <source>
        <strain evidence="1 2">CC-YST710</strain>
    </source>
</reference>
<dbReference type="SUPFAM" id="SSF56300">
    <property type="entry name" value="Metallo-dependent phosphatases"/>
    <property type="match status" value="1"/>
</dbReference>
<dbReference type="InterPro" id="IPR029052">
    <property type="entry name" value="Metallo-depent_PP-like"/>
</dbReference>
<dbReference type="EMBL" id="JACDXX010000014">
    <property type="protein sequence ID" value="MCB5411230.1"/>
    <property type="molecule type" value="Genomic_DNA"/>
</dbReference>
<keyword evidence="2" id="KW-1185">Reference proteome</keyword>
<sequence length="185" mass="21193">MPHWYTADLHFGHDRIIPNATRPFRDTSHMDAVLIERLWEKVGPEDDLWVLGDFAFGPKAKDEDWLWAVFSQLPAARRHLIVGNHDGPLTQALPWDSVSLIAEIEDKDAAQPVTLCHYPMMTWSHARKGALHLFGHVHGNWRGSANSVNAGVDLWDFYPITIREAAQRAKMMPPHKHWKDVEPRA</sequence>
<comment type="caution">
    <text evidence="1">The sequence shown here is derived from an EMBL/GenBank/DDBJ whole genome shotgun (WGS) entry which is preliminary data.</text>
</comment>
<dbReference type="RefSeq" id="WP_226936699.1">
    <property type="nucleotide sequence ID" value="NZ_JACDXX010000014.1"/>
</dbReference>
<dbReference type="Gene3D" id="3.60.21.10">
    <property type="match status" value="1"/>
</dbReference>
<organism evidence="1 2">
    <name type="scientific">Pseudogemmobacter faecipullorum</name>
    <dbReference type="NCBI Taxonomy" id="2755041"/>
    <lineage>
        <taxon>Bacteria</taxon>
        <taxon>Pseudomonadati</taxon>
        <taxon>Pseudomonadota</taxon>
        <taxon>Alphaproteobacteria</taxon>
        <taxon>Rhodobacterales</taxon>
        <taxon>Paracoccaceae</taxon>
        <taxon>Pseudogemmobacter</taxon>
    </lineage>
</organism>
<dbReference type="Proteomes" id="UP001198571">
    <property type="component" value="Unassembled WGS sequence"/>
</dbReference>
<gene>
    <name evidence="1" type="ORF">H0485_14655</name>
</gene>
<evidence type="ECO:0000313" key="2">
    <source>
        <dbReference type="Proteomes" id="UP001198571"/>
    </source>
</evidence>
<accession>A0ABS8CQW8</accession>
<evidence type="ECO:0000313" key="1">
    <source>
        <dbReference type="EMBL" id="MCB5411230.1"/>
    </source>
</evidence>
<proteinExistence type="predicted"/>